<gene>
    <name evidence="1" type="ORF">GOBAR_AA27844</name>
</gene>
<proteinExistence type="predicted"/>
<evidence type="ECO:0000313" key="2">
    <source>
        <dbReference type="Proteomes" id="UP000239757"/>
    </source>
</evidence>
<reference evidence="1 2" key="1">
    <citation type="submission" date="2015-01" db="EMBL/GenBank/DDBJ databases">
        <title>Genome of allotetraploid Gossypium barbadense reveals genomic plasticity and fiber elongation in cotton evolution.</title>
        <authorList>
            <person name="Chen X."/>
            <person name="Liu X."/>
            <person name="Zhao B."/>
            <person name="Zheng H."/>
            <person name="Hu Y."/>
            <person name="Lu G."/>
            <person name="Yang C."/>
            <person name="Chen J."/>
            <person name="Shan C."/>
            <person name="Zhang L."/>
            <person name="Zhou Y."/>
            <person name="Wang L."/>
            <person name="Guo W."/>
            <person name="Bai Y."/>
            <person name="Ruan J."/>
            <person name="Shangguan X."/>
            <person name="Mao Y."/>
            <person name="Jiang J."/>
            <person name="Zhu Y."/>
            <person name="Lei J."/>
            <person name="Kang H."/>
            <person name="Chen S."/>
            <person name="He X."/>
            <person name="Wang R."/>
            <person name="Wang Y."/>
            <person name="Chen J."/>
            <person name="Wang L."/>
            <person name="Yu S."/>
            <person name="Wang B."/>
            <person name="Wei J."/>
            <person name="Song S."/>
            <person name="Lu X."/>
            <person name="Gao Z."/>
            <person name="Gu W."/>
            <person name="Deng X."/>
            <person name="Ma D."/>
            <person name="Wang S."/>
            <person name="Liang W."/>
            <person name="Fang L."/>
            <person name="Cai C."/>
            <person name="Zhu X."/>
            <person name="Zhou B."/>
            <person name="Zhang Y."/>
            <person name="Chen Z."/>
            <person name="Xu S."/>
            <person name="Zhu R."/>
            <person name="Wang S."/>
            <person name="Zhang T."/>
            <person name="Zhao G."/>
        </authorList>
    </citation>
    <scope>NUCLEOTIDE SEQUENCE [LARGE SCALE GENOMIC DNA]</scope>
    <source>
        <strain evidence="2">cv. Xinhai21</strain>
        <tissue evidence="1">Leaf</tissue>
    </source>
</reference>
<evidence type="ECO:0000313" key="1">
    <source>
        <dbReference type="EMBL" id="PPR92832.1"/>
    </source>
</evidence>
<sequence>MSCTGPRAINNLSPRWQPGFSSIQLRISLFRHRLSLIPASYHAFYELGIRLWSADAWCTLPAYYLSGLRPLWYVSGDTY</sequence>
<dbReference type="Proteomes" id="UP000239757">
    <property type="component" value="Unassembled WGS sequence"/>
</dbReference>
<dbReference type="AlphaFoldDB" id="A0A2P5WP33"/>
<dbReference type="EMBL" id="KZ666938">
    <property type="protein sequence ID" value="PPR92832.1"/>
    <property type="molecule type" value="Genomic_DNA"/>
</dbReference>
<accession>A0A2P5WP33</accession>
<organism evidence="1 2">
    <name type="scientific">Gossypium barbadense</name>
    <name type="common">Sea Island cotton</name>
    <name type="synonym">Hibiscus barbadensis</name>
    <dbReference type="NCBI Taxonomy" id="3634"/>
    <lineage>
        <taxon>Eukaryota</taxon>
        <taxon>Viridiplantae</taxon>
        <taxon>Streptophyta</taxon>
        <taxon>Embryophyta</taxon>
        <taxon>Tracheophyta</taxon>
        <taxon>Spermatophyta</taxon>
        <taxon>Magnoliopsida</taxon>
        <taxon>eudicotyledons</taxon>
        <taxon>Gunneridae</taxon>
        <taxon>Pentapetalae</taxon>
        <taxon>rosids</taxon>
        <taxon>malvids</taxon>
        <taxon>Malvales</taxon>
        <taxon>Malvaceae</taxon>
        <taxon>Malvoideae</taxon>
        <taxon>Gossypium</taxon>
    </lineage>
</organism>
<protein>
    <submittedName>
        <fullName evidence="1">Uncharacterized protein</fullName>
    </submittedName>
</protein>
<name>A0A2P5WP33_GOSBA</name>